<protein>
    <submittedName>
        <fullName evidence="2">Uncharacterized protein</fullName>
    </submittedName>
</protein>
<comment type="caution">
    <text evidence="2">The sequence shown here is derived from an EMBL/GenBank/DDBJ whole genome shotgun (WGS) entry which is preliminary data.</text>
</comment>
<keyword evidence="1" id="KW-0472">Membrane</keyword>
<organism evidence="2 3">
    <name type="scientific">Rosa chinensis</name>
    <name type="common">China rose</name>
    <dbReference type="NCBI Taxonomy" id="74649"/>
    <lineage>
        <taxon>Eukaryota</taxon>
        <taxon>Viridiplantae</taxon>
        <taxon>Streptophyta</taxon>
        <taxon>Embryophyta</taxon>
        <taxon>Tracheophyta</taxon>
        <taxon>Spermatophyta</taxon>
        <taxon>Magnoliopsida</taxon>
        <taxon>eudicotyledons</taxon>
        <taxon>Gunneridae</taxon>
        <taxon>Pentapetalae</taxon>
        <taxon>rosids</taxon>
        <taxon>fabids</taxon>
        <taxon>Rosales</taxon>
        <taxon>Rosaceae</taxon>
        <taxon>Rosoideae</taxon>
        <taxon>Rosoideae incertae sedis</taxon>
        <taxon>Rosa</taxon>
    </lineage>
</organism>
<feature type="transmembrane region" description="Helical" evidence="1">
    <location>
        <begin position="12"/>
        <end position="33"/>
    </location>
</feature>
<evidence type="ECO:0000256" key="1">
    <source>
        <dbReference type="SAM" id="Phobius"/>
    </source>
</evidence>
<reference evidence="2 3" key="1">
    <citation type="journal article" date="2018" name="Nat. Genet.">
        <title>The Rosa genome provides new insights in the design of modern roses.</title>
        <authorList>
            <person name="Bendahmane M."/>
        </authorList>
    </citation>
    <scope>NUCLEOTIDE SEQUENCE [LARGE SCALE GENOMIC DNA]</scope>
    <source>
        <strain evidence="3">cv. Old Blush</strain>
    </source>
</reference>
<dbReference type="Proteomes" id="UP000238479">
    <property type="component" value="Chromosome 6"/>
</dbReference>
<dbReference type="AlphaFoldDB" id="A0A2P6PKX8"/>
<keyword evidence="1" id="KW-1133">Transmembrane helix</keyword>
<dbReference type="EMBL" id="PDCK01000044">
    <property type="protein sequence ID" value="PRQ22560.1"/>
    <property type="molecule type" value="Genomic_DNA"/>
</dbReference>
<proteinExistence type="predicted"/>
<keyword evidence="3" id="KW-1185">Reference proteome</keyword>
<sequence length="66" mass="7311">MSLSSLQFHPVLSFLFYFLCVLSLSPQFHLILIDGSTSIVSNSVSHQSLLSRSSCGCLAIFWDSEN</sequence>
<evidence type="ECO:0000313" key="2">
    <source>
        <dbReference type="EMBL" id="PRQ22560.1"/>
    </source>
</evidence>
<accession>A0A2P6PKX8</accession>
<evidence type="ECO:0000313" key="3">
    <source>
        <dbReference type="Proteomes" id="UP000238479"/>
    </source>
</evidence>
<dbReference type="Gramene" id="PRQ22560">
    <property type="protein sequence ID" value="PRQ22560"/>
    <property type="gene ID" value="RchiOBHm_Chr6g0251651"/>
</dbReference>
<gene>
    <name evidence="2" type="ORF">RchiOBHm_Chr6g0251651</name>
</gene>
<keyword evidence="1" id="KW-0812">Transmembrane</keyword>
<name>A0A2P6PKX8_ROSCH</name>